<feature type="compositionally biased region" description="Pro residues" evidence="1">
    <location>
        <begin position="11"/>
        <end position="49"/>
    </location>
</feature>
<feature type="region of interest" description="Disordered" evidence="1">
    <location>
        <begin position="1"/>
        <end position="52"/>
    </location>
</feature>
<protein>
    <submittedName>
        <fullName evidence="2">Uncharacterized protein</fullName>
    </submittedName>
</protein>
<proteinExistence type="predicted"/>
<dbReference type="Proteomes" id="UP000828390">
    <property type="component" value="Unassembled WGS sequence"/>
</dbReference>
<dbReference type="EMBL" id="JAIWYP010000015">
    <property type="protein sequence ID" value="KAH3701857.1"/>
    <property type="molecule type" value="Genomic_DNA"/>
</dbReference>
<comment type="caution">
    <text evidence="2">The sequence shown here is derived from an EMBL/GenBank/DDBJ whole genome shotgun (WGS) entry which is preliminary data.</text>
</comment>
<organism evidence="2 3">
    <name type="scientific">Dreissena polymorpha</name>
    <name type="common">Zebra mussel</name>
    <name type="synonym">Mytilus polymorpha</name>
    <dbReference type="NCBI Taxonomy" id="45954"/>
    <lineage>
        <taxon>Eukaryota</taxon>
        <taxon>Metazoa</taxon>
        <taxon>Spiralia</taxon>
        <taxon>Lophotrochozoa</taxon>
        <taxon>Mollusca</taxon>
        <taxon>Bivalvia</taxon>
        <taxon>Autobranchia</taxon>
        <taxon>Heteroconchia</taxon>
        <taxon>Euheterodonta</taxon>
        <taxon>Imparidentia</taxon>
        <taxon>Neoheterodontei</taxon>
        <taxon>Myida</taxon>
        <taxon>Dreissenoidea</taxon>
        <taxon>Dreissenidae</taxon>
        <taxon>Dreissena</taxon>
    </lineage>
</organism>
<reference evidence="2" key="1">
    <citation type="journal article" date="2019" name="bioRxiv">
        <title>The Genome of the Zebra Mussel, Dreissena polymorpha: A Resource for Invasive Species Research.</title>
        <authorList>
            <person name="McCartney M.A."/>
            <person name="Auch B."/>
            <person name="Kono T."/>
            <person name="Mallez S."/>
            <person name="Zhang Y."/>
            <person name="Obille A."/>
            <person name="Becker A."/>
            <person name="Abrahante J.E."/>
            <person name="Garbe J."/>
            <person name="Badalamenti J.P."/>
            <person name="Herman A."/>
            <person name="Mangelson H."/>
            <person name="Liachko I."/>
            <person name="Sullivan S."/>
            <person name="Sone E.D."/>
            <person name="Koren S."/>
            <person name="Silverstein K.A.T."/>
            <person name="Beckman K.B."/>
            <person name="Gohl D.M."/>
        </authorList>
    </citation>
    <scope>NUCLEOTIDE SEQUENCE</scope>
    <source>
        <strain evidence="2">Duluth1</strain>
        <tissue evidence="2">Whole animal</tissue>
    </source>
</reference>
<name>A0A9D3YJE7_DREPO</name>
<evidence type="ECO:0000313" key="3">
    <source>
        <dbReference type="Proteomes" id="UP000828390"/>
    </source>
</evidence>
<reference evidence="2" key="2">
    <citation type="submission" date="2020-11" db="EMBL/GenBank/DDBJ databases">
        <authorList>
            <person name="McCartney M.A."/>
            <person name="Auch B."/>
            <person name="Kono T."/>
            <person name="Mallez S."/>
            <person name="Becker A."/>
            <person name="Gohl D.M."/>
            <person name="Silverstein K.A.T."/>
            <person name="Koren S."/>
            <person name="Bechman K.B."/>
            <person name="Herman A."/>
            <person name="Abrahante J.E."/>
            <person name="Garbe J."/>
        </authorList>
    </citation>
    <scope>NUCLEOTIDE SEQUENCE</scope>
    <source>
        <strain evidence="2">Duluth1</strain>
        <tissue evidence="2">Whole animal</tissue>
    </source>
</reference>
<keyword evidence="3" id="KW-1185">Reference proteome</keyword>
<feature type="compositionally biased region" description="Polar residues" evidence="1">
    <location>
        <begin position="1"/>
        <end position="10"/>
    </location>
</feature>
<dbReference type="AlphaFoldDB" id="A0A9D3YJE7"/>
<evidence type="ECO:0000313" key="2">
    <source>
        <dbReference type="EMBL" id="KAH3701857.1"/>
    </source>
</evidence>
<sequence>MNNTITTTVTKPPPSPRPSPPISPPPSRPSPPPSSPPAPPPSSPPPPPAKIKNLRGIRKRCTILLQQWNRIVIESHLTRTSN</sequence>
<evidence type="ECO:0000256" key="1">
    <source>
        <dbReference type="SAM" id="MobiDB-lite"/>
    </source>
</evidence>
<accession>A0A9D3YJE7</accession>
<gene>
    <name evidence="2" type="ORF">DPMN_076853</name>
</gene>